<name>A0A0G1C489_9BACT</name>
<keyword evidence="8" id="KW-0375">Hydrogen ion transport</keyword>
<dbReference type="InterPro" id="IPR001469">
    <property type="entry name" value="ATP_synth_F1_dsu/esu"/>
</dbReference>
<feature type="domain" description="ATP synthase F1 complex delta/epsilon subunit N-terminal" evidence="11">
    <location>
        <begin position="6"/>
        <end position="84"/>
    </location>
</feature>
<protein>
    <recommendedName>
        <fullName evidence="8">ATP synthase epsilon chain</fullName>
    </recommendedName>
    <alternativeName>
        <fullName evidence="8">ATP synthase F1 sector epsilon subunit</fullName>
    </alternativeName>
    <alternativeName>
        <fullName evidence="8">F-ATPase epsilon subunit</fullName>
    </alternativeName>
</protein>
<dbReference type="Gene3D" id="1.20.5.440">
    <property type="entry name" value="ATP synthase delta/epsilon subunit, C-terminal domain"/>
    <property type="match status" value="1"/>
</dbReference>
<keyword evidence="4 8" id="KW-0406">Ion transport</keyword>
<comment type="subunit">
    <text evidence="8 9">F-type ATPases have 2 components, CF(1) - the catalytic core - and CF(0) - the membrane proton channel. CF(1) has five subunits: alpha(3), beta(3), gamma(1), delta(1), epsilon(1). CF(0) has three main subunits: a, b and c.</text>
</comment>
<dbReference type="NCBIfam" id="TIGR01216">
    <property type="entry name" value="ATP_synt_epsi"/>
    <property type="match status" value="1"/>
</dbReference>
<dbReference type="GO" id="GO:0046933">
    <property type="term" value="F:proton-transporting ATP synthase activity, rotational mechanism"/>
    <property type="evidence" value="ECO:0007669"/>
    <property type="project" value="UniProtKB-UniRule"/>
</dbReference>
<evidence type="ECO:0000256" key="8">
    <source>
        <dbReference type="HAMAP-Rule" id="MF_00530"/>
    </source>
</evidence>
<sequence length="142" mass="15506">MAANKLQLSVITQEKIVLQDEVDLVLAPGWDGQIGLLPGHIGLLTKLQPGELFIFKGPSITVLAVSGGLLDIHNNRLSVMADSAVRAEEIDVAKVEAAKQKAEEALKERLSGHEFALAEADLRKAVLELKVAKKRYRRQYGI</sequence>
<gene>
    <name evidence="8" type="primary">atpC</name>
    <name evidence="12" type="ORF">UV54_C0005G0010</name>
</gene>
<dbReference type="PANTHER" id="PTHR13822:SF10">
    <property type="entry name" value="ATP SYNTHASE EPSILON CHAIN, CHLOROPLASTIC"/>
    <property type="match status" value="1"/>
</dbReference>
<dbReference type="PANTHER" id="PTHR13822">
    <property type="entry name" value="ATP SYNTHASE DELTA/EPSILON CHAIN"/>
    <property type="match status" value="1"/>
</dbReference>
<dbReference type="Pfam" id="PF02823">
    <property type="entry name" value="ATP-synt_DE_N"/>
    <property type="match status" value="1"/>
</dbReference>
<dbReference type="Gene3D" id="2.60.15.10">
    <property type="entry name" value="F0F1 ATP synthase delta/epsilon subunit, N-terminal"/>
    <property type="match status" value="1"/>
</dbReference>
<dbReference type="GO" id="GO:0005524">
    <property type="term" value="F:ATP binding"/>
    <property type="evidence" value="ECO:0007669"/>
    <property type="project" value="UniProtKB-UniRule"/>
</dbReference>
<dbReference type="AlphaFoldDB" id="A0A0G1C489"/>
<evidence type="ECO:0000256" key="1">
    <source>
        <dbReference type="ARBA" id="ARBA00004202"/>
    </source>
</evidence>
<dbReference type="EMBL" id="LCEW01000005">
    <property type="protein sequence ID" value="KKS80475.1"/>
    <property type="molecule type" value="Genomic_DNA"/>
</dbReference>
<dbReference type="InterPro" id="IPR020547">
    <property type="entry name" value="ATP_synth_F1_esu_C"/>
</dbReference>
<evidence type="ECO:0000256" key="9">
    <source>
        <dbReference type="RuleBase" id="RU003656"/>
    </source>
</evidence>
<keyword evidence="3 8" id="KW-0813">Transport</keyword>
<dbReference type="SUPFAM" id="SSF51344">
    <property type="entry name" value="Epsilon subunit of F1F0-ATP synthase N-terminal domain"/>
    <property type="match status" value="1"/>
</dbReference>
<dbReference type="SUPFAM" id="SSF46604">
    <property type="entry name" value="Epsilon subunit of F1F0-ATP synthase C-terminal domain"/>
    <property type="match status" value="1"/>
</dbReference>
<dbReference type="InterPro" id="IPR036771">
    <property type="entry name" value="ATPsynth_dsu/esu_N"/>
</dbReference>
<dbReference type="STRING" id="1618369.UV54_C0005G0010"/>
<keyword evidence="5 8" id="KW-0472">Membrane</keyword>
<evidence type="ECO:0000256" key="7">
    <source>
        <dbReference type="ARBA" id="ARBA00023310"/>
    </source>
</evidence>
<evidence type="ECO:0000259" key="11">
    <source>
        <dbReference type="Pfam" id="PF02823"/>
    </source>
</evidence>
<comment type="subcellular location">
    <subcellularLocation>
        <location evidence="1 8">Cell membrane</location>
        <topology evidence="1 8">Peripheral membrane protein</topology>
    </subcellularLocation>
</comment>
<dbReference type="InterPro" id="IPR020546">
    <property type="entry name" value="ATP_synth_F1_dsu/esu_N"/>
</dbReference>
<comment type="function">
    <text evidence="8">Produces ATP from ADP in the presence of a proton gradient across the membrane.</text>
</comment>
<dbReference type="InterPro" id="IPR036794">
    <property type="entry name" value="ATP_F1_dsu/esu_C_sf"/>
</dbReference>
<proteinExistence type="inferred from homology"/>
<comment type="similarity">
    <text evidence="2 8 9">Belongs to the ATPase epsilon chain family.</text>
</comment>
<evidence type="ECO:0000313" key="12">
    <source>
        <dbReference type="EMBL" id="KKS80475.1"/>
    </source>
</evidence>
<dbReference type="GO" id="GO:0045259">
    <property type="term" value="C:proton-transporting ATP synthase complex"/>
    <property type="evidence" value="ECO:0007669"/>
    <property type="project" value="UniProtKB-KW"/>
</dbReference>
<dbReference type="Pfam" id="PF00401">
    <property type="entry name" value="ATP-synt_DE"/>
    <property type="match status" value="1"/>
</dbReference>
<evidence type="ECO:0000256" key="6">
    <source>
        <dbReference type="ARBA" id="ARBA00023196"/>
    </source>
</evidence>
<comment type="caution">
    <text evidence="12">The sequence shown here is derived from an EMBL/GenBank/DDBJ whole genome shotgun (WGS) entry which is preliminary data.</text>
</comment>
<accession>A0A0G1C489</accession>
<dbReference type="HAMAP" id="MF_00530">
    <property type="entry name" value="ATP_synth_epsil_bac"/>
    <property type="match status" value="1"/>
</dbReference>
<evidence type="ECO:0000256" key="5">
    <source>
        <dbReference type="ARBA" id="ARBA00023136"/>
    </source>
</evidence>
<evidence type="ECO:0000256" key="4">
    <source>
        <dbReference type="ARBA" id="ARBA00023065"/>
    </source>
</evidence>
<reference evidence="12 13" key="1">
    <citation type="journal article" date="2015" name="Nature">
        <title>rRNA introns, odd ribosomes, and small enigmatic genomes across a large radiation of phyla.</title>
        <authorList>
            <person name="Brown C.T."/>
            <person name="Hug L.A."/>
            <person name="Thomas B.C."/>
            <person name="Sharon I."/>
            <person name="Castelle C.J."/>
            <person name="Singh A."/>
            <person name="Wilkins M.J."/>
            <person name="Williams K.H."/>
            <person name="Banfield J.F."/>
        </authorList>
    </citation>
    <scope>NUCLEOTIDE SEQUENCE [LARGE SCALE GENOMIC DNA]</scope>
</reference>
<keyword evidence="7 8" id="KW-0066">ATP synthesis</keyword>
<evidence type="ECO:0000256" key="2">
    <source>
        <dbReference type="ARBA" id="ARBA00005712"/>
    </source>
</evidence>
<organism evidence="12 13">
    <name type="scientific">Candidatus Beckwithbacteria bacterium GW2011_GWA2_43_10</name>
    <dbReference type="NCBI Taxonomy" id="1618369"/>
    <lineage>
        <taxon>Bacteria</taxon>
        <taxon>Candidatus Beckwithiibacteriota</taxon>
    </lineage>
</organism>
<evidence type="ECO:0000259" key="10">
    <source>
        <dbReference type="Pfam" id="PF00401"/>
    </source>
</evidence>
<keyword evidence="6 8" id="KW-0139">CF(1)</keyword>
<dbReference type="GO" id="GO:0005886">
    <property type="term" value="C:plasma membrane"/>
    <property type="evidence" value="ECO:0007669"/>
    <property type="project" value="UniProtKB-SubCell"/>
</dbReference>
<keyword evidence="8" id="KW-1003">Cell membrane</keyword>
<evidence type="ECO:0000256" key="3">
    <source>
        <dbReference type="ARBA" id="ARBA00022448"/>
    </source>
</evidence>
<dbReference type="CDD" id="cd12152">
    <property type="entry name" value="F1-ATPase_delta"/>
    <property type="match status" value="1"/>
</dbReference>
<dbReference type="Proteomes" id="UP000034213">
    <property type="component" value="Unassembled WGS sequence"/>
</dbReference>
<feature type="domain" description="ATP synthase epsilon subunit C-terminal" evidence="10">
    <location>
        <begin position="88"/>
        <end position="133"/>
    </location>
</feature>
<evidence type="ECO:0000313" key="13">
    <source>
        <dbReference type="Proteomes" id="UP000034213"/>
    </source>
</evidence>